<keyword evidence="3" id="KW-1185">Reference proteome</keyword>
<organism evidence="2 3">
    <name type="scientific">Dyadobacter frigoris</name>
    <dbReference type="NCBI Taxonomy" id="2576211"/>
    <lineage>
        <taxon>Bacteria</taxon>
        <taxon>Pseudomonadati</taxon>
        <taxon>Bacteroidota</taxon>
        <taxon>Cytophagia</taxon>
        <taxon>Cytophagales</taxon>
        <taxon>Spirosomataceae</taxon>
        <taxon>Dyadobacter</taxon>
    </lineage>
</organism>
<evidence type="ECO:0000256" key="1">
    <source>
        <dbReference type="SAM" id="SignalP"/>
    </source>
</evidence>
<dbReference type="Proteomes" id="UP000304900">
    <property type="component" value="Unassembled WGS sequence"/>
</dbReference>
<evidence type="ECO:0008006" key="4">
    <source>
        <dbReference type="Google" id="ProtNLM"/>
    </source>
</evidence>
<name>A0A4U6DD29_9BACT</name>
<evidence type="ECO:0000313" key="2">
    <source>
        <dbReference type="EMBL" id="TKT94277.1"/>
    </source>
</evidence>
<dbReference type="AlphaFoldDB" id="A0A4U6DD29"/>
<sequence>MNRQIFATSFLLFLTLFQSVSAQKNYESGFVIINQRDTLRGFIDYKNWSKNPEKINFKTILEADVVTTYGTDDISGFQVHGENYIKATVDRDASPSGDESLSYSNIAVITKITAFLLVEYSGSKRFYYLKDAESKEQIYIGNGPDHFELLDNYRYRVEDGSKSGIISRNRYKNQLKAFFQDCPSLNKSFANLRYSPSDIESLFKTYYSKCSSEESEISYVQEKIIVEAGVLVGLTRTKPDFKGYLGGITDVDYSASNNLTAGGFLNFVIPRTRKRFSIYNELIYNSYTAKVHSAQNYYPQDVILDYSYVNLKNMFRYKIPVGEFSLFFNIGISNGVAIRERTFIGDTRKYEQGLLAGIGGAYKRFSFELRHENSNGMSVYKNFQSTIKRNYLIVAYRLK</sequence>
<dbReference type="EMBL" id="SZVO01000001">
    <property type="protein sequence ID" value="TKT94277.1"/>
    <property type="molecule type" value="Genomic_DNA"/>
</dbReference>
<comment type="caution">
    <text evidence="2">The sequence shown here is derived from an EMBL/GenBank/DDBJ whole genome shotgun (WGS) entry which is preliminary data.</text>
</comment>
<gene>
    <name evidence="2" type="ORF">FDK13_03430</name>
</gene>
<protein>
    <recommendedName>
        <fullName evidence="4">PorT family protein</fullName>
    </recommendedName>
</protein>
<feature type="signal peptide" evidence="1">
    <location>
        <begin position="1"/>
        <end position="22"/>
    </location>
</feature>
<proteinExistence type="predicted"/>
<reference evidence="2 3" key="1">
    <citation type="submission" date="2019-05" db="EMBL/GenBank/DDBJ databases">
        <title>Dyadobacter AR-3-8 sp. nov., isolated from arctic soil.</title>
        <authorList>
            <person name="Chaudhary D.K."/>
        </authorList>
    </citation>
    <scope>NUCLEOTIDE SEQUENCE [LARGE SCALE GENOMIC DNA]</scope>
    <source>
        <strain evidence="2 3">AR-3-8</strain>
    </source>
</reference>
<evidence type="ECO:0000313" key="3">
    <source>
        <dbReference type="Proteomes" id="UP000304900"/>
    </source>
</evidence>
<keyword evidence="1" id="KW-0732">Signal</keyword>
<feature type="chain" id="PRO_5020508282" description="PorT family protein" evidence="1">
    <location>
        <begin position="23"/>
        <end position="399"/>
    </location>
</feature>
<dbReference type="RefSeq" id="WP_137338565.1">
    <property type="nucleotide sequence ID" value="NZ_BSQH01000024.1"/>
</dbReference>
<accession>A0A4U6DD29</accession>
<dbReference type="OrthoDB" id="815717at2"/>